<dbReference type="Gene3D" id="3.80.10.10">
    <property type="entry name" value="Ribonuclease Inhibitor"/>
    <property type="match status" value="1"/>
</dbReference>
<sequence>MAILSKPLTITPTCYELGHCWTPYCRKASTDVATHVFKEALKIYGTLYFLAGILRRRGPSYYVKKVIPETLRSSVFLTINGTLFITMFCVWRTMLGCMFLLSTAFIPAYIAAFTAVICERKSRRGPLAVYLTNLAIETGYRMLVERNLISPVPNGEVYLFSVVSAVYLYLFSFNSSLSSLSLSNSFTSSLSSLPLSNSFNSSLSSLPLSNSFNSSLSSLSHSNSFNSSLSSLSLSNSFTSSLSSLPLSNSFNSSLSSLPLSNSFNSSLSSLSLSNSFTSSLSSLPLSNSFNSSLSSLPLSNSFTSSLSSLPLSNSFNSSLPAASNNHHASDAVDNSIPSSASVTARPSSPVVNKALTLLHKIRKIPLVGCLVEEVTSLVGDWVESAESLPKHKCCPHQHSCVSYVLKGAAKMFTVGFMAQASLNSLSVMSSVLKKPSVLKNTFFNKLNLKLAGFLGGYSAIFRAVNCILRWVRNKDSDKHGFIAGALAGLSLRFYRSTTIALYAATKLIEILYFKGIESYGFPYFKSADIFIYAFSTAFIFHAAVMEPHTLRPGYWKFLLRVTDNKFALMNRHLLDVFGVKSSKIQPDYWPQYDPAFTTLTRPKS</sequence>
<name>A0AAV2HKS4_LYMST</name>
<reference evidence="8 9" key="1">
    <citation type="submission" date="2024-04" db="EMBL/GenBank/DDBJ databases">
        <authorList>
            <consortium name="Genoscope - CEA"/>
            <person name="William W."/>
        </authorList>
    </citation>
    <scope>NUCLEOTIDE SEQUENCE [LARGE SCALE GENOMIC DNA]</scope>
</reference>
<dbReference type="AlphaFoldDB" id="A0AAV2HKS4"/>
<feature type="domain" description="Transmembrane protein 135 N-terminal" evidence="7">
    <location>
        <begin position="13"/>
        <end position="144"/>
    </location>
</feature>
<keyword evidence="3 6" id="KW-0812">Transmembrane</keyword>
<dbReference type="Proteomes" id="UP001497497">
    <property type="component" value="Unassembled WGS sequence"/>
</dbReference>
<gene>
    <name evidence="8" type="ORF">GSLYS_00008595001</name>
</gene>
<accession>A0AAV2HKS4</accession>
<dbReference type="InterPro" id="IPR026749">
    <property type="entry name" value="Tmem135"/>
</dbReference>
<keyword evidence="5 6" id="KW-0472">Membrane</keyword>
<feature type="transmembrane region" description="Helical" evidence="6">
    <location>
        <begin position="99"/>
        <end position="118"/>
    </location>
</feature>
<dbReference type="PANTHER" id="PTHR12459">
    <property type="entry name" value="TRANSMEMBRANE PROTEIN 135-RELATED"/>
    <property type="match status" value="1"/>
</dbReference>
<dbReference type="GO" id="GO:0012505">
    <property type="term" value="C:endomembrane system"/>
    <property type="evidence" value="ECO:0007669"/>
    <property type="project" value="UniProtKB-SubCell"/>
</dbReference>
<dbReference type="EMBL" id="CAXITT010000177">
    <property type="protein sequence ID" value="CAL1534635.1"/>
    <property type="molecule type" value="Genomic_DNA"/>
</dbReference>
<keyword evidence="9" id="KW-1185">Reference proteome</keyword>
<comment type="caution">
    <text evidence="8">The sequence shown here is derived from an EMBL/GenBank/DDBJ whole genome shotgun (WGS) entry which is preliminary data.</text>
</comment>
<evidence type="ECO:0000256" key="2">
    <source>
        <dbReference type="ARBA" id="ARBA00008924"/>
    </source>
</evidence>
<comment type="similarity">
    <text evidence="2">Belongs to the TMEM135 family.</text>
</comment>
<evidence type="ECO:0000256" key="4">
    <source>
        <dbReference type="ARBA" id="ARBA00022989"/>
    </source>
</evidence>
<evidence type="ECO:0000256" key="5">
    <source>
        <dbReference type="ARBA" id="ARBA00023136"/>
    </source>
</evidence>
<dbReference type="SUPFAM" id="SSF52058">
    <property type="entry name" value="L domain-like"/>
    <property type="match status" value="1"/>
</dbReference>
<keyword evidence="4 6" id="KW-1133">Transmembrane helix</keyword>
<comment type="subcellular location">
    <subcellularLocation>
        <location evidence="1">Endomembrane system</location>
        <topology evidence="1">Multi-pass membrane protein</topology>
    </subcellularLocation>
</comment>
<evidence type="ECO:0000256" key="3">
    <source>
        <dbReference type="ARBA" id="ARBA00022692"/>
    </source>
</evidence>
<evidence type="ECO:0000256" key="6">
    <source>
        <dbReference type="SAM" id="Phobius"/>
    </source>
</evidence>
<dbReference type="InterPro" id="IPR031926">
    <property type="entry name" value="TMEM135_N"/>
</dbReference>
<evidence type="ECO:0000256" key="1">
    <source>
        <dbReference type="ARBA" id="ARBA00004127"/>
    </source>
</evidence>
<protein>
    <recommendedName>
        <fullName evidence="7">Transmembrane protein 135 N-terminal domain-containing protein</fullName>
    </recommendedName>
</protein>
<dbReference type="InterPro" id="IPR032675">
    <property type="entry name" value="LRR_dom_sf"/>
</dbReference>
<evidence type="ECO:0000313" key="8">
    <source>
        <dbReference type="EMBL" id="CAL1534635.1"/>
    </source>
</evidence>
<proteinExistence type="inferred from homology"/>
<dbReference type="Pfam" id="PF15982">
    <property type="entry name" value="TMEM135_C_rich"/>
    <property type="match status" value="1"/>
</dbReference>
<organism evidence="8 9">
    <name type="scientific">Lymnaea stagnalis</name>
    <name type="common">Great pond snail</name>
    <name type="synonym">Helix stagnalis</name>
    <dbReference type="NCBI Taxonomy" id="6523"/>
    <lineage>
        <taxon>Eukaryota</taxon>
        <taxon>Metazoa</taxon>
        <taxon>Spiralia</taxon>
        <taxon>Lophotrochozoa</taxon>
        <taxon>Mollusca</taxon>
        <taxon>Gastropoda</taxon>
        <taxon>Heterobranchia</taxon>
        <taxon>Euthyneura</taxon>
        <taxon>Panpulmonata</taxon>
        <taxon>Hygrophila</taxon>
        <taxon>Lymnaeoidea</taxon>
        <taxon>Lymnaeidae</taxon>
        <taxon>Lymnaea</taxon>
    </lineage>
</organism>
<evidence type="ECO:0000259" key="7">
    <source>
        <dbReference type="Pfam" id="PF15982"/>
    </source>
</evidence>
<dbReference type="PANTHER" id="PTHR12459:SF15">
    <property type="entry name" value="TRANSMEMBRANE PROTEIN 135"/>
    <property type="match status" value="1"/>
</dbReference>
<evidence type="ECO:0000313" key="9">
    <source>
        <dbReference type="Proteomes" id="UP001497497"/>
    </source>
</evidence>